<keyword evidence="2" id="KW-1185">Reference proteome</keyword>
<dbReference type="Proteomes" id="UP001430953">
    <property type="component" value="Unassembled WGS sequence"/>
</dbReference>
<sequence>MLSSTERGDEVLFFTGRSHIHTFMKFEIYLQNSSKIILGLLRCNDSESIKIDNYFSCRIYIWLHAITRVHVLAESMMIMSPIMLCIRPESRFNVNRSLRVNVSSPDREFTDSFYRKDRDADFYLQMCMYAEKQIWHLPQRRRLAYNTIVMCVDPHAKLTVNISRSATVVASRYINYGFVQESTHMTIMLYANRRHRGKCDICLSMYVYIYIYRYRQFHLSLRSFSRALRYDILSTFTIKSSR</sequence>
<dbReference type="EMBL" id="JADYXP020000017">
    <property type="protein sequence ID" value="KAL0106875.1"/>
    <property type="molecule type" value="Genomic_DNA"/>
</dbReference>
<accession>A0AAW2EY00</accession>
<gene>
    <name evidence="1" type="ORF">PUN28_015422</name>
</gene>
<proteinExistence type="predicted"/>
<name>A0AAW2EY00_9HYME</name>
<evidence type="ECO:0000313" key="1">
    <source>
        <dbReference type="EMBL" id="KAL0106875.1"/>
    </source>
</evidence>
<dbReference type="AlphaFoldDB" id="A0AAW2EY00"/>
<evidence type="ECO:0000313" key="2">
    <source>
        <dbReference type="Proteomes" id="UP001430953"/>
    </source>
</evidence>
<comment type="caution">
    <text evidence="1">The sequence shown here is derived from an EMBL/GenBank/DDBJ whole genome shotgun (WGS) entry which is preliminary data.</text>
</comment>
<protein>
    <submittedName>
        <fullName evidence="1">Uncharacterized protein</fullName>
    </submittedName>
</protein>
<organism evidence="1 2">
    <name type="scientific">Cardiocondyla obscurior</name>
    <dbReference type="NCBI Taxonomy" id="286306"/>
    <lineage>
        <taxon>Eukaryota</taxon>
        <taxon>Metazoa</taxon>
        <taxon>Ecdysozoa</taxon>
        <taxon>Arthropoda</taxon>
        <taxon>Hexapoda</taxon>
        <taxon>Insecta</taxon>
        <taxon>Pterygota</taxon>
        <taxon>Neoptera</taxon>
        <taxon>Endopterygota</taxon>
        <taxon>Hymenoptera</taxon>
        <taxon>Apocrita</taxon>
        <taxon>Aculeata</taxon>
        <taxon>Formicoidea</taxon>
        <taxon>Formicidae</taxon>
        <taxon>Myrmicinae</taxon>
        <taxon>Cardiocondyla</taxon>
    </lineage>
</organism>
<reference evidence="1 2" key="1">
    <citation type="submission" date="2023-03" db="EMBL/GenBank/DDBJ databases">
        <title>High recombination rates correlate with genetic variation in Cardiocondyla obscurior ants.</title>
        <authorList>
            <person name="Errbii M."/>
        </authorList>
    </citation>
    <scope>NUCLEOTIDE SEQUENCE [LARGE SCALE GENOMIC DNA]</scope>
    <source>
        <strain evidence="1">Alpha-2009</strain>
        <tissue evidence="1">Whole body</tissue>
    </source>
</reference>